<name>A0A409VN69_9AGAR</name>
<sequence>MPEEIQVVTRTVTLNNGVEMPIVGHGAYAEPDPETQAKVKGWIASAIKNGYRHIDTAWIYRTEKAVGEAIRESGIPREEFFVTTKLPWNRHDAVRECFEESLANLGLGYIDLYLVHWPQAIEYRPKNPLPRHPDGSLVMNEKVTFNDSWAEVEKLLQTGKVRAIGVSNFSVKNLEKLAKTAKITPAVNQVEMHPYLAQNGLRDYCMRKGIVLTAYAPSGYNNVREDPLIVSLAEKYNVTPTQIVFSWHLKRNTVIVPKSENSDRQKENITIPDISEEDIDKIWTLDRGQRLCNKPNPKTGLVVGWTVEQLGWEDYHLKP</sequence>
<feature type="binding site" evidence="5">
    <location>
        <position position="116"/>
    </location>
    <ligand>
        <name>substrate</name>
    </ligand>
</feature>
<dbReference type="Gene3D" id="3.20.20.100">
    <property type="entry name" value="NADP-dependent oxidoreductase domain"/>
    <property type="match status" value="1"/>
</dbReference>
<dbReference type="InterPro" id="IPR018170">
    <property type="entry name" value="Aldo/ket_reductase_CS"/>
</dbReference>
<feature type="site" description="Lowers pKa of active site Tyr" evidence="6">
    <location>
        <position position="85"/>
    </location>
</feature>
<accession>A0A409VN69</accession>
<dbReference type="InterPro" id="IPR020471">
    <property type="entry name" value="AKR"/>
</dbReference>
<evidence type="ECO:0000313" key="9">
    <source>
        <dbReference type="Proteomes" id="UP000284706"/>
    </source>
</evidence>
<dbReference type="STRING" id="231916.A0A409VN69"/>
<dbReference type="SUPFAM" id="SSF51430">
    <property type="entry name" value="NAD(P)-linked oxidoreductase"/>
    <property type="match status" value="1"/>
</dbReference>
<dbReference type="PROSITE" id="PS00062">
    <property type="entry name" value="ALDOKETO_REDUCTASE_2"/>
    <property type="match status" value="1"/>
</dbReference>
<dbReference type="FunFam" id="3.20.20.100:FF:000002">
    <property type="entry name" value="2,5-diketo-D-gluconic acid reductase A"/>
    <property type="match status" value="1"/>
</dbReference>
<comment type="similarity">
    <text evidence="1">Belongs to the aldo/keto reductase family.</text>
</comment>
<dbReference type="Pfam" id="PF00248">
    <property type="entry name" value="Aldo_ket_red"/>
    <property type="match status" value="1"/>
</dbReference>
<evidence type="ECO:0000313" key="8">
    <source>
        <dbReference type="EMBL" id="PPQ67687.1"/>
    </source>
</evidence>
<dbReference type="InParanoid" id="A0A409VN69"/>
<dbReference type="CDD" id="cd19071">
    <property type="entry name" value="AKR_AKR1-5-like"/>
    <property type="match status" value="1"/>
</dbReference>
<protein>
    <recommendedName>
        <fullName evidence="7">NADP-dependent oxidoreductase domain-containing protein</fullName>
    </recommendedName>
</protein>
<dbReference type="PRINTS" id="PR00069">
    <property type="entry name" value="ALDKETRDTASE"/>
</dbReference>
<feature type="active site" description="Proton donor" evidence="4">
    <location>
        <position position="60"/>
    </location>
</feature>
<dbReference type="GO" id="GO:0016616">
    <property type="term" value="F:oxidoreductase activity, acting on the CH-OH group of donors, NAD or NADP as acceptor"/>
    <property type="evidence" value="ECO:0007669"/>
    <property type="project" value="UniProtKB-ARBA"/>
</dbReference>
<dbReference type="PROSITE" id="PS00798">
    <property type="entry name" value="ALDOKETO_REDUCTASE_1"/>
    <property type="match status" value="1"/>
</dbReference>
<evidence type="ECO:0000256" key="1">
    <source>
        <dbReference type="ARBA" id="ARBA00007905"/>
    </source>
</evidence>
<reference evidence="8 9" key="1">
    <citation type="journal article" date="2018" name="Evol. Lett.">
        <title>Horizontal gene cluster transfer increased hallucinogenic mushroom diversity.</title>
        <authorList>
            <person name="Reynolds H.T."/>
            <person name="Vijayakumar V."/>
            <person name="Gluck-Thaler E."/>
            <person name="Korotkin H.B."/>
            <person name="Matheny P.B."/>
            <person name="Slot J.C."/>
        </authorList>
    </citation>
    <scope>NUCLEOTIDE SEQUENCE [LARGE SCALE GENOMIC DNA]</scope>
    <source>
        <strain evidence="8 9">SRW20</strain>
    </source>
</reference>
<dbReference type="AlphaFoldDB" id="A0A409VN69"/>
<keyword evidence="2" id="KW-0521">NADP</keyword>
<feature type="domain" description="NADP-dependent oxidoreductase" evidence="7">
    <location>
        <begin position="32"/>
        <end position="282"/>
    </location>
</feature>
<dbReference type="Proteomes" id="UP000284706">
    <property type="component" value="Unassembled WGS sequence"/>
</dbReference>
<organism evidence="8 9">
    <name type="scientific">Gymnopilus dilepis</name>
    <dbReference type="NCBI Taxonomy" id="231916"/>
    <lineage>
        <taxon>Eukaryota</taxon>
        <taxon>Fungi</taxon>
        <taxon>Dikarya</taxon>
        <taxon>Basidiomycota</taxon>
        <taxon>Agaricomycotina</taxon>
        <taxon>Agaricomycetes</taxon>
        <taxon>Agaricomycetidae</taxon>
        <taxon>Agaricales</taxon>
        <taxon>Agaricineae</taxon>
        <taxon>Hymenogastraceae</taxon>
        <taxon>Gymnopilus</taxon>
    </lineage>
</organism>
<dbReference type="OrthoDB" id="416253at2759"/>
<evidence type="ECO:0000259" key="7">
    <source>
        <dbReference type="Pfam" id="PF00248"/>
    </source>
</evidence>
<evidence type="ECO:0000256" key="3">
    <source>
        <dbReference type="ARBA" id="ARBA00023002"/>
    </source>
</evidence>
<dbReference type="PANTHER" id="PTHR43827:SF3">
    <property type="entry name" value="NADP-DEPENDENT OXIDOREDUCTASE DOMAIN-CONTAINING PROTEIN"/>
    <property type="match status" value="1"/>
</dbReference>
<evidence type="ECO:0000256" key="6">
    <source>
        <dbReference type="PIRSR" id="PIRSR000097-3"/>
    </source>
</evidence>
<evidence type="ECO:0000256" key="4">
    <source>
        <dbReference type="PIRSR" id="PIRSR000097-1"/>
    </source>
</evidence>
<comment type="caution">
    <text evidence="8">The sequence shown here is derived from an EMBL/GenBank/DDBJ whole genome shotgun (WGS) entry which is preliminary data.</text>
</comment>
<keyword evidence="3" id="KW-0560">Oxidoreductase</keyword>
<keyword evidence="9" id="KW-1185">Reference proteome</keyword>
<gene>
    <name evidence="8" type="ORF">CVT26_007414</name>
</gene>
<evidence type="ECO:0000256" key="2">
    <source>
        <dbReference type="ARBA" id="ARBA00022857"/>
    </source>
</evidence>
<dbReference type="PANTHER" id="PTHR43827">
    <property type="entry name" value="2,5-DIKETO-D-GLUCONIC ACID REDUCTASE"/>
    <property type="match status" value="1"/>
</dbReference>
<evidence type="ECO:0000256" key="5">
    <source>
        <dbReference type="PIRSR" id="PIRSR000097-2"/>
    </source>
</evidence>
<dbReference type="InterPro" id="IPR023210">
    <property type="entry name" value="NADP_OxRdtase_dom"/>
</dbReference>
<dbReference type="InterPro" id="IPR036812">
    <property type="entry name" value="NAD(P)_OxRdtase_dom_sf"/>
</dbReference>
<proteinExistence type="inferred from homology"/>
<dbReference type="EMBL" id="NHYE01005609">
    <property type="protein sequence ID" value="PPQ67687.1"/>
    <property type="molecule type" value="Genomic_DNA"/>
</dbReference>
<dbReference type="PIRSF" id="PIRSF000097">
    <property type="entry name" value="AKR"/>
    <property type="match status" value="1"/>
</dbReference>